<dbReference type="RefSeq" id="WP_150763154.1">
    <property type="nucleotide sequence ID" value="NZ_CABVHW010000001.1"/>
</dbReference>
<dbReference type="EMBL" id="CABVHW010000001">
    <property type="protein sequence ID" value="VVN74653.1"/>
    <property type="molecule type" value="Genomic_DNA"/>
</dbReference>
<evidence type="ECO:0000313" key="2">
    <source>
        <dbReference type="Proteomes" id="UP000381093"/>
    </source>
</evidence>
<evidence type="ECO:0000313" key="1">
    <source>
        <dbReference type="EMBL" id="VVN74653.1"/>
    </source>
</evidence>
<gene>
    <name evidence="1" type="ORF">PS710_00662</name>
</gene>
<accession>A0A5E7AIQ7</accession>
<name>A0A5E7AIQ7_PSEFL</name>
<reference evidence="1 2" key="1">
    <citation type="submission" date="2019-09" db="EMBL/GenBank/DDBJ databases">
        <authorList>
            <person name="Chandra G."/>
            <person name="Truman W A."/>
        </authorList>
    </citation>
    <scope>NUCLEOTIDE SEQUENCE [LARGE SCALE GENOMIC DNA]</scope>
    <source>
        <strain evidence="1">PS710</strain>
    </source>
</reference>
<dbReference type="Proteomes" id="UP000381093">
    <property type="component" value="Unassembled WGS sequence"/>
</dbReference>
<proteinExistence type="predicted"/>
<dbReference type="AlphaFoldDB" id="A0A5E7AIQ7"/>
<sequence length="98" mass="11147">MTHKCYRRDPDVNAVTDLVTDEQMQGAFHNTNFGHTDYRGLLAQGCIKALAAWHQGHTLTTILQELRLISWNKQTGKIKVTAKGRHYIWLAFKGRPGV</sequence>
<organism evidence="1 2">
    <name type="scientific">Pseudomonas fluorescens</name>
    <dbReference type="NCBI Taxonomy" id="294"/>
    <lineage>
        <taxon>Bacteria</taxon>
        <taxon>Pseudomonadati</taxon>
        <taxon>Pseudomonadota</taxon>
        <taxon>Gammaproteobacteria</taxon>
        <taxon>Pseudomonadales</taxon>
        <taxon>Pseudomonadaceae</taxon>
        <taxon>Pseudomonas</taxon>
    </lineage>
</organism>
<protein>
    <submittedName>
        <fullName evidence="1">Uncharacterized protein</fullName>
    </submittedName>
</protein>